<organism evidence="11 12">
    <name type="scientific">Candidatus Thiomargarita nelsonii</name>
    <dbReference type="NCBI Taxonomy" id="1003181"/>
    <lineage>
        <taxon>Bacteria</taxon>
        <taxon>Pseudomonadati</taxon>
        <taxon>Pseudomonadota</taxon>
        <taxon>Gammaproteobacteria</taxon>
        <taxon>Thiotrichales</taxon>
        <taxon>Thiotrichaceae</taxon>
        <taxon>Thiomargarita</taxon>
    </lineage>
</organism>
<dbReference type="InterPro" id="IPR025110">
    <property type="entry name" value="AMP-bd_C"/>
</dbReference>
<gene>
    <name evidence="11" type="ORF">THIOM_002382</name>
</gene>
<evidence type="ECO:0000256" key="8">
    <source>
        <dbReference type="ARBA" id="ARBA00042773"/>
    </source>
</evidence>
<name>A0A0A6P052_9GAMM</name>
<feature type="domain" description="AMP-binding enzyme C-terminal" evidence="10">
    <location>
        <begin position="469"/>
        <end position="544"/>
    </location>
</feature>
<dbReference type="EMBL" id="LUTY01001352">
    <property type="protein sequence ID" value="OAD21844.1"/>
    <property type="molecule type" value="Genomic_DNA"/>
</dbReference>
<dbReference type="PANTHER" id="PTHR43767">
    <property type="entry name" value="LONG-CHAIN-FATTY-ACID--COA LIGASE"/>
    <property type="match status" value="1"/>
</dbReference>
<evidence type="ECO:0000313" key="11">
    <source>
        <dbReference type="EMBL" id="OAD21844.1"/>
    </source>
</evidence>
<dbReference type="Gene3D" id="2.30.38.10">
    <property type="entry name" value="Luciferase, Domain 3"/>
    <property type="match status" value="1"/>
</dbReference>
<evidence type="ECO:0000256" key="4">
    <source>
        <dbReference type="ARBA" id="ARBA00022598"/>
    </source>
</evidence>
<evidence type="ECO:0000256" key="3">
    <source>
        <dbReference type="ARBA" id="ARBA00006432"/>
    </source>
</evidence>
<dbReference type="InterPro" id="IPR050237">
    <property type="entry name" value="ATP-dep_AMP-bd_enzyme"/>
</dbReference>
<dbReference type="EC" id="6.2.1.3" evidence="6"/>
<dbReference type="FunFam" id="3.40.50.12780:FF:000003">
    <property type="entry name" value="Long-chain-fatty-acid--CoA ligase FadD"/>
    <property type="match status" value="1"/>
</dbReference>
<dbReference type="PANTHER" id="PTHR43767:SF8">
    <property type="entry name" value="LONG-CHAIN-FATTY-ACID--COA LIGASE"/>
    <property type="match status" value="1"/>
</dbReference>
<keyword evidence="12" id="KW-1185">Reference proteome</keyword>
<keyword evidence="5" id="KW-0472">Membrane</keyword>
<dbReference type="InterPro" id="IPR000873">
    <property type="entry name" value="AMP-dep_synth/lig_dom"/>
</dbReference>
<dbReference type="InterPro" id="IPR020845">
    <property type="entry name" value="AMP-binding_CS"/>
</dbReference>
<proteinExistence type="inferred from homology"/>
<comment type="subcellular location">
    <subcellularLocation>
        <location evidence="1">Membrane</location>
        <topology evidence="1">Peripheral membrane protein</topology>
    </subcellularLocation>
</comment>
<evidence type="ECO:0000256" key="2">
    <source>
        <dbReference type="ARBA" id="ARBA00005005"/>
    </source>
</evidence>
<dbReference type="Pfam" id="PF13193">
    <property type="entry name" value="AMP-binding_C"/>
    <property type="match status" value="1"/>
</dbReference>
<protein>
    <recommendedName>
        <fullName evidence="7">Long-chain-fatty-acid--CoA ligase</fullName>
        <ecNumber evidence="6">6.2.1.3</ecNumber>
    </recommendedName>
    <alternativeName>
        <fullName evidence="8">Long-chain acyl-CoA synthetase</fullName>
    </alternativeName>
</protein>
<accession>A0A0A6P052</accession>
<keyword evidence="4 11" id="KW-0436">Ligase</keyword>
<comment type="similarity">
    <text evidence="3">Belongs to the ATP-dependent AMP-binding enzyme family.</text>
</comment>
<dbReference type="Gene3D" id="3.40.50.980">
    <property type="match status" value="2"/>
</dbReference>
<dbReference type="PROSITE" id="PS00455">
    <property type="entry name" value="AMP_BINDING"/>
    <property type="match status" value="1"/>
</dbReference>
<evidence type="ECO:0000256" key="5">
    <source>
        <dbReference type="ARBA" id="ARBA00023136"/>
    </source>
</evidence>
<dbReference type="Gene3D" id="3.30.300.30">
    <property type="match status" value="1"/>
</dbReference>
<comment type="caution">
    <text evidence="11">The sequence shown here is derived from an EMBL/GenBank/DDBJ whole genome shotgun (WGS) entry which is preliminary data.</text>
</comment>
<dbReference type="PATRIC" id="fig|1003181.4.peg.3252"/>
<reference evidence="11 12" key="1">
    <citation type="submission" date="2016-05" db="EMBL/GenBank/DDBJ databases">
        <title>Single-cell genome of chain-forming Candidatus Thiomargarita nelsonii and comparison to other large sulfur-oxidizing bacteria.</title>
        <authorList>
            <person name="Winkel M."/>
            <person name="Salman V."/>
            <person name="Woyke T."/>
            <person name="Schulz-Vogt H."/>
            <person name="Richter M."/>
            <person name="Flood B."/>
            <person name="Bailey J."/>
            <person name="Amann R."/>
            <person name="Mussmann M."/>
        </authorList>
    </citation>
    <scope>NUCLEOTIDE SEQUENCE [LARGE SCALE GENOMIC DNA]</scope>
    <source>
        <strain evidence="11 12">THI036</strain>
    </source>
</reference>
<dbReference type="Proteomes" id="UP000076962">
    <property type="component" value="Unassembled WGS sequence"/>
</dbReference>
<dbReference type="AlphaFoldDB" id="A0A0A6P052"/>
<dbReference type="FunFam" id="3.30.300.30:FF:000008">
    <property type="entry name" value="2,3-dihydroxybenzoate-AMP ligase"/>
    <property type="match status" value="1"/>
</dbReference>
<evidence type="ECO:0000259" key="10">
    <source>
        <dbReference type="Pfam" id="PF13193"/>
    </source>
</evidence>
<dbReference type="Pfam" id="PF00501">
    <property type="entry name" value="AMP-binding"/>
    <property type="match status" value="1"/>
</dbReference>
<comment type="pathway">
    <text evidence="2">Lipid metabolism; fatty acid beta-oxidation.</text>
</comment>
<dbReference type="InterPro" id="IPR045851">
    <property type="entry name" value="AMP-bd_C_sf"/>
</dbReference>
<evidence type="ECO:0000256" key="7">
    <source>
        <dbReference type="ARBA" id="ARBA00039545"/>
    </source>
</evidence>
<feature type="domain" description="AMP-dependent synthetase/ligase" evidence="9">
    <location>
        <begin position="30"/>
        <end position="418"/>
    </location>
</feature>
<evidence type="ECO:0000256" key="6">
    <source>
        <dbReference type="ARBA" id="ARBA00026121"/>
    </source>
</evidence>
<evidence type="ECO:0000256" key="1">
    <source>
        <dbReference type="ARBA" id="ARBA00004170"/>
    </source>
</evidence>
<dbReference type="GO" id="GO:0004467">
    <property type="term" value="F:long-chain fatty acid-CoA ligase activity"/>
    <property type="evidence" value="ECO:0007669"/>
    <property type="project" value="UniProtKB-EC"/>
</dbReference>
<evidence type="ECO:0000259" key="9">
    <source>
        <dbReference type="Pfam" id="PF00501"/>
    </source>
</evidence>
<dbReference type="GO" id="GO:0016020">
    <property type="term" value="C:membrane"/>
    <property type="evidence" value="ECO:0007669"/>
    <property type="project" value="UniProtKB-SubCell"/>
</dbReference>
<dbReference type="SUPFAM" id="SSF56801">
    <property type="entry name" value="Acetyl-CoA synthetase-like"/>
    <property type="match status" value="1"/>
</dbReference>
<sequence>MKKIWLKHYLDGMSAEINPEQYPSLLELLEEKFTQYSDRIAYSCLGTDIDYKTVEHKSTQFAAWLQSHYSKGDRIAVMMPNLLQYPIALFGILKAGLIVVNVNPLYTARELEHQLVDAKASAIVVLENFAHTVEEVLDKTEVKTVIISKIGDLLSFPSSIIDNFVVEHVKKLVPAFHLPKAIVFNETINHKQEYVKPTLNGEDIAFLQYTGGTTGVAKGAILTHRNMIANILQALEFVKCCQKIGADERHIAITALPLYHIFSLLANCLTFTCVGAQNVLITNPRDIKAFVKELGKYQFTFISGVNTLFNALLNAPDFHNLDFSKLSLSLGGGMAIQTSTAKRWHEVTGSVLLEAYGLTETSPAVCIDPTNLKEFNGSIGIPVPSTEISIRDSEENELALEEIGELWVRGPQVMRGYWNKLDETAKVLTEESWLKTGDIAKVDNDGFVYIVDRKKDLILVSGFNVYPNEVEEVLTSHPEIFEAACVGVPSEKTGEAVKAFVVLTQNSKLTEKEILAFSAESLTGYKLPSMVTIVEDLPKNNVGKILRRELRENALYN</sequence>
<dbReference type="CDD" id="cd05936">
    <property type="entry name" value="FC-FACS_FadD_like"/>
    <property type="match status" value="1"/>
</dbReference>
<evidence type="ECO:0000313" key="12">
    <source>
        <dbReference type="Proteomes" id="UP000076962"/>
    </source>
</evidence>